<evidence type="ECO:0000313" key="1">
    <source>
        <dbReference type="EMBL" id="KRX45407.1"/>
    </source>
</evidence>
<name>A0A0V0U2E9_9BILA</name>
<dbReference type="AlphaFoldDB" id="A0A0V0U2E9"/>
<proteinExistence type="predicted"/>
<sequence>MSDNKENMPLLNDESIVEVCPFCNRRIASWARLIERLSSEPPAPYHTDLYRESFNHYLFDLRYLKSQIMKIVERISKCIIHFSQDPNRILLAEIDPESVQLTNAEISLIIEVRESIPKLKLLLHLYSWAQRLLNIQLTRAIASGQRRRQ</sequence>
<comment type="caution">
    <text evidence="1">The sequence shown here is derived from an EMBL/GenBank/DDBJ whole genome shotgun (WGS) entry which is preliminary data.</text>
</comment>
<dbReference type="EMBL" id="JYDJ01000076">
    <property type="protein sequence ID" value="KRX45407.1"/>
    <property type="molecule type" value="Genomic_DNA"/>
</dbReference>
<evidence type="ECO:0000313" key="2">
    <source>
        <dbReference type="Proteomes" id="UP000055048"/>
    </source>
</evidence>
<dbReference type="OrthoDB" id="10282445at2759"/>
<organism evidence="1 2">
    <name type="scientific">Trichinella murrelli</name>
    <dbReference type="NCBI Taxonomy" id="144512"/>
    <lineage>
        <taxon>Eukaryota</taxon>
        <taxon>Metazoa</taxon>
        <taxon>Ecdysozoa</taxon>
        <taxon>Nematoda</taxon>
        <taxon>Enoplea</taxon>
        <taxon>Dorylaimia</taxon>
        <taxon>Trichinellida</taxon>
        <taxon>Trichinellidae</taxon>
        <taxon>Trichinella</taxon>
    </lineage>
</organism>
<reference evidence="1 2" key="1">
    <citation type="submission" date="2015-01" db="EMBL/GenBank/DDBJ databases">
        <title>Evolution of Trichinella species and genotypes.</title>
        <authorList>
            <person name="Korhonen P.K."/>
            <person name="Edoardo P."/>
            <person name="Giuseppe L.R."/>
            <person name="Gasser R.B."/>
        </authorList>
    </citation>
    <scope>NUCLEOTIDE SEQUENCE [LARGE SCALE GENOMIC DNA]</scope>
    <source>
        <strain evidence="1">ISS417</strain>
    </source>
</reference>
<accession>A0A0V0U2E9</accession>
<dbReference type="Proteomes" id="UP000055048">
    <property type="component" value="Unassembled WGS sequence"/>
</dbReference>
<protein>
    <submittedName>
        <fullName evidence="1">Uncharacterized protein</fullName>
    </submittedName>
</protein>
<keyword evidence="2" id="KW-1185">Reference proteome</keyword>
<gene>
    <name evidence="1" type="ORF">T05_16092</name>
</gene>